<dbReference type="InterPro" id="IPR020846">
    <property type="entry name" value="MFS_dom"/>
</dbReference>
<keyword evidence="6 8" id="KW-0472">Membrane</keyword>
<evidence type="ECO:0000313" key="11">
    <source>
        <dbReference type="Proteomes" id="UP000765509"/>
    </source>
</evidence>
<feature type="transmembrane region" description="Helical" evidence="8">
    <location>
        <begin position="97"/>
        <end position="115"/>
    </location>
</feature>
<dbReference type="EMBL" id="AVOT02018141">
    <property type="protein sequence ID" value="MBW0504801.1"/>
    <property type="molecule type" value="Genomic_DNA"/>
</dbReference>
<dbReference type="InterPro" id="IPR050930">
    <property type="entry name" value="MFS_Vesicular_Transporter"/>
</dbReference>
<dbReference type="Gene3D" id="1.20.1250.20">
    <property type="entry name" value="MFS general substrate transporter like domains"/>
    <property type="match status" value="2"/>
</dbReference>
<feature type="transmembrane region" description="Helical" evidence="8">
    <location>
        <begin position="366"/>
        <end position="385"/>
    </location>
</feature>
<dbReference type="Pfam" id="PF07690">
    <property type="entry name" value="MFS_1"/>
    <property type="match status" value="1"/>
</dbReference>
<dbReference type="AlphaFoldDB" id="A0A9Q3DQJ2"/>
<dbReference type="InterPro" id="IPR036259">
    <property type="entry name" value="MFS_trans_sf"/>
</dbReference>
<keyword evidence="3" id="KW-0813">Transport</keyword>
<dbReference type="CDD" id="cd17325">
    <property type="entry name" value="MFS_MdtG_SLC18_like"/>
    <property type="match status" value="1"/>
</dbReference>
<dbReference type="Proteomes" id="UP000765509">
    <property type="component" value="Unassembled WGS sequence"/>
</dbReference>
<evidence type="ECO:0000256" key="6">
    <source>
        <dbReference type="ARBA" id="ARBA00023136"/>
    </source>
</evidence>
<keyword evidence="5 8" id="KW-1133">Transmembrane helix</keyword>
<feature type="transmembrane region" description="Helical" evidence="8">
    <location>
        <begin position="182"/>
        <end position="201"/>
    </location>
</feature>
<evidence type="ECO:0000256" key="3">
    <source>
        <dbReference type="ARBA" id="ARBA00022448"/>
    </source>
</evidence>
<evidence type="ECO:0000256" key="5">
    <source>
        <dbReference type="ARBA" id="ARBA00022989"/>
    </source>
</evidence>
<comment type="similarity">
    <text evidence="2">Belongs to the major facilitator superfamily. Vesicular transporter family.</text>
</comment>
<keyword evidence="11" id="KW-1185">Reference proteome</keyword>
<dbReference type="SUPFAM" id="SSF103473">
    <property type="entry name" value="MFS general substrate transporter"/>
    <property type="match status" value="1"/>
</dbReference>
<sequence>MFAFASTSRSSMLRRPPLFLKFRSGINYITFTVAFGLMVDLATYGLIIPVLPFRLRSLGYHNVSERSSYLVAAYAAGLIISSVPIGILGEMVKSRKLPLLFCLLFLVGSLLLFWLCKSFSVLVVSRILQGFSGTGLWTLGLALICDTVPEDRLGVIMGYVMIGWSIGSVLGPLAGGTLYASLGYHSIFIFAITITGIDFLLRLFVLDKQAIGNCGFPQLAASEKKDSSGCTTDLTQSNQVKPLTELPMIVPTLTPPPKQEESVSETSTNQATGSLPLHNPKQHQAKTTKALLSLIQSARCWTLFMIIFVMGFAFGGLLDAGMTLLVHSRYGLSSKGASLVFIGAIIPSFASSPLAGHFADRYGAKWPVLVCLVLGTPFFALLALHGRLYTFILWISLAGLFVMGIATPIMEDLSQVVKITPGLGYAHVYGIFNMFYSIGALVGPMCVGTLLEHYGVQKGWRISCLLCTGLCSACIFPAWLLLPEKKQTDSSRGLEASNA</sequence>
<dbReference type="InterPro" id="IPR001958">
    <property type="entry name" value="Tet-R_TetA/multi-R_MdtG-like"/>
</dbReference>
<feature type="transmembrane region" description="Helical" evidence="8">
    <location>
        <begin position="391"/>
        <end position="410"/>
    </location>
</feature>
<feature type="transmembrane region" description="Helical" evidence="8">
    <location>
        <begin position="431"/>
        <end position="454"/>
    </location>
</feature>
<protein>
    <recommendedName>
        <fullName evidence="9">Major facilitator superfamily (MFS) profile domain-containing protein</fullName>
    </recommendedName>
</protein>
<comment type="subcellular location">
    <subcellularLocation>
        <location evidence="1">Membrane</location>
        <topology evidence="1">Multi-pass membrane protein</topology>
    </subcellularLocation>
</comment>
<evidence type="ECO:0000256" key="2">
    <source>
        <dbReference type="ARBA" id="ARBA00006829"/>
    </source>
</evidence>
<reference evidence="10" key="1">
    <citation type="submission" date="2021-03" db="EMBL/GenBank/DDBJ databases">
        <title>Draft genome sequence of rust myrtle Austropuccinia psidii MF-1, a brazilian biotype.</title>
        <authorList>
            <person name="Quecine M.C."/>
            <person name="Pachon D.M.R."/>
            <person name="Bonatelli M.L."/>
            <person name="Correr F.H."/>
            <person name="Franceschini L.M."/>
            <person name="Leite T.F."/>
            <person name="Margarido G.R.A."/>
            <person name="Almeida C.A."/>
            <person name="Ferrarezi J.A."/>
            <person name="Labate C.A."/>
        </authorList>
    </citation>
    <scope>NUCLEOTIDE SEQUENCE</scope>
    <source>
        <strain evidence="10">MF-1</strain>
    </source>
</reference>
<feature type="transmembrane region" description="Helical" evidence="8">
    <location>
        <begin position="67"/>
        <end position="88"/>
    </location>
</feature>
<evidence type="ECO:0000256" key="1">
    <source>
        <dbReference type="ARBA" id="ARBA00004141"/>
    </source>
</evidence>
<feature type="transmembrane region" description="Helical" evidence="8">
    <location>
        <begin position="300"/>
        <end position="318"/>
    </location>
</feature>
<dbReference type="PROSITE" id="PS50850">
    <property type="entry name" value="MFS"/>
    <property type="match status" value="1"/>
</dbReference>
<accession>A0A9Q3DQJ2</accession>
<name>A0A9Q3DQJ2_9BASI</name>
<feature type="transmembrane region" description="Helical" evidence="8">
    <location>
        <begin position="460"/>
        <end position="482"/>
    </location>
</feature>
<organism evidence="10 11">
    <name type="scientific">Austropuccinia psidii MF-1</name>
    <dbReference type="NCBI Taxonomy" id="1389203"/>
    <lineage>
        <taxon>Eukaryota</taxon>
        <taxon>Fungi</taxon>
        <taxon>Dikarya</taxon>
        <taxon>Basidiomycota</taxon>
        <taxon>Pucciniomycotina</taxon>
        <taxon>Pucciniomycetes</taxon>
        <taxon>Pucciniales</taxon>
        <taxon>Sphaerophragmiaceae</taxon>
        <taxon>Austropuccinia</taxon>
    </lineage>
</organism>
<evidence type="ECO:0000256" key="7">
    <source>
        <dbReference type="SAM" id="MobiDB-lite"/>
    </source>
</evidence>
<feature type="region of interest" description="Disordered" evidence="7">
    <location>
        <begin position="254"/>
        <end position="280"/>
    </location>
</feature>
<dbReference type="PRINTS" id="PR01035">
    <property type="entry name" value="TCRTETA"/>
</dbReference>
<evidence type="ECO:0000256" key="4">
    <source>
        <dbReference type="ARBA" id="ARBA00022692"/>
    </source>
</evidence>
<dbReference type="GO" id="GO:0022857">
    <property type="term" value="F:transmembrane transporter activity"/>
    <property type="evidence" value="ECO:0007669"/>
    <property type="project" value="InterPro"/>
</dbReference>
<dbReference type="GO" id="GO:0016020">
    <property type="term" value="C:membrane"/>
    <property type="evidence" value="ECO:0007669"/>
    <property type="project" value="UniProtKB-SubCell"/>
</dbReference>
<dbReference type="PANTHER" id="PTHR23506:SF23">
    <property type="entry name" value="GH10249P"/>
    <property type="match status" value="1"/>
</dbReference>
<gene>
    <name evidence="10" type="ORF">O181_044516</name>
</gene>
<evidence type="ECO:0000256" key="8">
    <source>
        <dbReference type="SAM" id="Phobius"/>
    </source>
</evidence>
<comment type="caution">
    <text evidence="10">The sequence shown here is derived from an EMBL/GenBank/DDBJ whole genome shotgun (WGS) entry which is preliminary data.</text>
</comment>
<feature type="transmembrane region" description="Helical" evidence="8">
    <location>
        <begin position="127"/>
        <end position="144"/>
    </location>
</feature>
<feature type="transmembrane region" description="Helical" evidence="8">
    <location>
        <begin position="25"/>
        <end position="47"/>
    </location>
</feature>
<evidence type="ECO:0000313" key="10">
    <source>
        <dbReference type="EMBL" id="MBW0504801.1"/>
    </source>
</evidence>
<dbReference type="OrthoDB" id="440553at2759"/>
<dbReference type="PANTHER" id="PTHR23506">
    <property type="entry name" value="GH10249P"/>
    <property type="match status" value="1"/>
</dbReference>
<feature type="domain" description="Major facilitator superfamily (MFS) profile" evidence="9">
    <location>
        <begin position="29"/>
        <end position="486"/>
    </location>
</feature>
<keyword evidence="4 8" id="KW-0812">Transmembrane</keyword>
<dbReference type="InterPro" id="IPR011701">
    <property type="entry name" value="MFS"/>
</dbReference>
<feature type="transmembrane region" description="Helical" evidence="8">
    <location>
        <begin position="338"/>
        <end position="359"/>
    </location>
</feature>
<feature type="compositionally biased region" description="Polar residues" evidence="7">
    <location>
        <begin position="264"/>
        <end position="273"/>
    </location>
</feature>
<feature type="transmembrane region" description="Helical" evidence="8">
    <location>
        <begin position="156"/>
        <end position="176"/>
    </location>
</feature>
<proteinExistence type="inferred from homology"/>
<evidence type="ECO:0000259" key="9">
    <source>
        <dbReference type="PROSITE" id="PS50850"/>
    </source>
</evidence>